<accession>A0A3A1QZV0</accession>
<feature type="domain" description="Major facilitator superfamily (MFS) profile" evidence="8">
    <location>
        <begin position="22"/>
        <end position="402"/>
    </location>
</feature>
<evidence type="ECO:0000256" key="6">
    <source>
        <dbReference type="ARBA" id="ARBA00023136"/>
    </source>
</evidence>
<dbReference type="PANTHER" id="PTHR43414:SF1">
    <property type="entry name" value="PEPTIDE PERMEASE"/>
    <property type="match status" value="1"/>
</dbReference>
<dbReference type="PANTHER" id="PTHR43414">
    <property type="entry name" value="MULTIDRUG RESISTANCE PROTEIN MDTG"/>
    <property type="match status" value="1"/>
</dbReference>
<comment type="caution">
    <text evidence="9">The sequence shown here is derived from an EMBL/GenBank/DDBJ whole genome shotgun (WGS) entry which is preliminary data.</text>
</comment>
<feature type="transmembrane region" description="Helical" evidence="7">
    <location>
        <begin position="176"/>
        <end position="196"/>
    </location>
</feature>
<keyword evidence="3" id="KW-1003">Cell membrane</keyword>
<keyword evidence="2" id="KW-0813">Transport</keyword>
<dbReference type="InterPro" id="IPR011701">
    <property type="entry name" value="MFS"/>
</dbReference>
<evidence type="ECO:0000256" key="3">
    <source>
        <dbReference type="ARBA" id="ARBA00022475"/>
    </source>
</evidence>
<keyword evidence="5 7" id="KW-1133">Transmembrane helix</keyword>
<feature type="transmembrane region" description="Helical" evidence="7">
    <location>
        <begin position="21"/>
        <end position="48"/>
    </location>
</feature>
<protein>
    <submittedName>
        <fullName evidence="9">MFS transporter</fullName>
    </submittedName>
</protein>
<feature type="transmembrane region" description="Helical" evidence="7">
    <location>
        <begin position="292"/>
        <end position="315"/>
    </location>
</feature>
<dbReference type="CDD" id="cd17329">
    <property type="entry name" value="MFS_MdtH_MDR_like"/>
    <property type="match status" value="1"/>
</dbReference>
<dbReference type="GO" id="GO:0022857">
    <property type="term" value="F:transmembrane transporter activity"/>
    <property type="evidence" value="ECO:0007669"/>
    <property type="project" value="InterPro"/>
</dbReference>
<feature type="transmembrane region" description="Helical" evidence="7">
    <location>
        <begin position="54"/>
        <end position="76"/>
    </location>
</feature>
<evidence type="ECO:0000256" key="1">
    <source>
        <dbReference type="ARBA" id="ARBA00004651"/>
    </source>
</evidence>
<evidence type="ECO:0000256" key="5">
    <source>
        <dbReference type="ARBA" id="ARBA00022989"/>
    </source>
</evidence>
<evidence type="ECO:0000259" key="8">
    <source>
        <dbReference type="PROSITE" id="PS50850"/>
    </source>
</evidence>
<dbReference type="PROSITE" id="PS50850">
    <property type="entry name" value="MFS"/>
    <property type="match status" value="1"/>
</dbReference>
<feature type="transmembrane region" description="Helical" evidence="7">
    <location>
        <begin position="258"/>
        <end position="280"/>
    </location>
</feature>
<feature type="transmembrane region" description="Helical" evidence="7">
    <location>
        <begin position="225"/>
        <end position="243"/>
    </location>
</feature>
<dbReference type="EMBL" id="QXIR01000010">
    <property type="protein sequence ID" value="RIW34735.1"/>
    <property type="molecule type" value="Genomic_DNA"/>
</dbReference>
<comment type="subcellular location">
    <subcellularLocation>
        <location evidence="1">Cell membrane</location>
        <topology evidence="1">Multi-pass membrane protein</topology>
    </subcellularLocation>
</comment>
<dbReference type="Pfam" id="PF07690">
    <property type="entry name" value="MFS_1"/>
    <property type="match status" value="1"/>
</dbReference>
<feature type="transmembrane region" description="Helical" evidence="7">
    <location>
        <begin position="379"/>
        <end position="397"/>
    </location>
</feature>
<evidence type="ECO:0000256" key="7">
    <source>
        <dbReference type="SAM" id="Phobius"/>
    </source>
</evidence>
<dbReference type="AlphaFoldDB" id="A0A3A1QZV0"/>
<gene>
    <name evidence="9" type="ORF">D3H55_09500</name>
</gene>
<dbReference type="Proteomes" id="UP000265801">
    <property type="component" value="Unassembled WGS sequence"/>
</dbReference>
<dbReference type="InterPro" id="IPR020846">
    <property type="entry name" value="MFS_dom"/>
</dbReference>
<dbReference type="SUPFAM" id="SSF103473">
    <property type="entry name" value="MFS general substrate transporter"/>
    <property type="match status" value="1"/>
</dbReference>
<keyword evidence="10" id="KW-1185">Reference proteome</keyword>
<evidence type="ECO:0000256" key="4">
    <source>
        <dbReference type="ARBA" id="ARBA00022692"/>
    </source>
</evidence>
<evidence type="ECO:0000256" key="2">
    <source>
        <dbReference type="ARBA" id="ARBA00022448"/>
    </source>
</evidence>
<feature type="transmembrane region" description="Helical" evidence="7">
    <location>
        <begin position="148"/>
        <end position="170"/>
    </location>
</feature>
<evidence type="ECO:0000313" key="9">
    <source>
        <dbReference type="EMBL" id="RIW34735.1"/>
    </source>
</evidence>
<keyword evidence="6 7" id="KW-0472">Membrane</keyword>
<proteinExistence type="predicted"/>
<name>A0A3A1QZV0_9BACI</name>
<organism evidence="9 10">
    <name type="scientific">Bacillus salacetis</name>
    <dbReference type="NCBI Taxonomy" id="2315464"/>
    <lineage>
        <taxon>Bacteria</taxon>
        <taxon>Bacillati</taxon>
        <taxon>Bacillota</taxon>
        <taxon>Bacilli</taxon>
        <taxon>Bacillales</taxon>
        <taxon>Bacillaceae</taxon>
        <taxon>Bacillus</taxon>
    </lineage>
</organism>
<dbReference type="GO" id="GO:0005886">
    <property type="term" value="C:plasma membrane"/>
    <property type="evidence" value="ECO:0007669"/>
    <property type="project" value="UniProtKB-SubCell"/>
</dbReference>
<dbReference type="InterPro" id="IPR036259">
    <property type="entry name" value="MFS_trans_sf"/>
</dbReference>
<keyword evidence="4 7" id="KW-0812">Transmembrane</keyword>
<evidence type="ECO:0000313" key="10">
    <source>
        <dbReference type="Proteomes" id="UP000265801"/>
    </source>
</evidence>
<reference evidence="9 10" key="1">
    <citation type="submission" date="2018-09" db="EMBL/GenBank/DDBJ databases">
        <title>Bacillus saliacetes sp. nov., isolated from Thai shrimp paste (Ka-pi).</title>
        <authorList>
            <person name="Daroonpunt R."/>
            <person name="Tanasupawat S."/>
            <person name="Yiamsombut S."/>
        </authorList>
    </citation>
    <scope>NUCLEOTIDE SEQUENCE [LARGE SCALE GENOMIC DNA]</scope>
    <source>
        <strain evidence="9 10">SKP7-4</strain>
    </source>
</reference>
<dbReference type="OrthoDB" id="8952229at2"/>
<dbReference type="Gene3D" id="1.20.1250.20">
    <property type="entry name" value="MFS general substrate transporter like domains"/>
    <property type="match status" value="1"/>
</dbReference>
<feature type="transmembrane region" description="Helical" evidence="7">
    <location>
        <begin position="88"/>
        <end position="105"/>
    </location>
</feature>
<sequence length="413" mass="44832">MMGKKGNELNTIKRYIGQFHPIVWVLLTGTILSRGAMFMTMPFLAIYLSRTIDMHPLLIGLTVGISPLVATAGGFVGGHLSDRYGRKPILTISLFTISLVFFGFSLATHPVWFIVLNALNGLSNSFFEPTSQALIADLTEKKKRMKAYSLRYTAINIGAAVGPLLGAYLANISAESTFIITGIIYFAYALALTALLGRFQLGAAASDKLKVTFLDALNIVKKDSALRYLIFGIILINIGYSQLQSTLPMHLEESLENGVYIFSILLSVNATMVVFLQMPVSAIAERFRPMHVMVFGSLLMMTGLAGFGFTAGWFLSLLSVALLTMGEILIFPANSVLIDRLAPERLRGIYFGAGQFRKVGNFAGPVLGGFLFSEAGGSVMLWTVSIIALASIIFFSLGNRSFIKVEADVAKTG</sequence>